<dbReference type="AlphaFoldDB" id="A0A317VRA7"/>
<feature type="region of interest" description="Disordered" evidence="5">
    <location>
        <begin position="448"/>
        <end position="471"/>
    </location>
</feature>
<feature type="transmembrane region" description="Helical" evidence="6">
    <location>
        <begin position="416"/>
        <end position="436"/>
    </location>
</feature>
<dbReference type="Pfam" id="PF07690">
    <property type="entry name" value="MFS_1"/>
    <property type="match status" value="1"/>
</dbReference>
<dbReference type="EMBL" id="MSFL01000021">
    <property type="protein sequence ID" value="PWY75547.1"/>
    <property type="molecule type" value="Genomic_DNA"/>
</dbReference>
<keyword evidence="3 6" id="KW-1133">Transmembrane helix</keyword>
<keyword evidence="4 6" id="KW-0472">Membrane</keyword>
<evidence type="ECO:0000256" key="1">
    <source>
        <dbReference type="ARBA" id="ARBA00004141"/>
    </source>
</evidence>
<feature type="transmembrane region" description="Helical" evidence="6">
    <location>
        <begin position="52"/>
        <end position="74"/>
    </location>
</feature>
<protein>
    <submittedName>
        <fullName evidence="8">MFS general substrate transporter</fullName>
    </submittedName>
</protein>
<dbReference type="InterPro" id="IPR020846">
    <property type="entry name" value="MFS_dom"/>
</dbReference>
<sequence length="471" mass="51430">MAEYFISGFNVLLPSLADSLDIPEGSSSWPSSAFALTAGSSLLFFGRLADKYGGFVVFVGGLTWHLIWSLVAGFAKNALMMYFCRALQGFGPAAFLSAGIMLLGSTYRPGWRKNLVFSIYGACAPIGFVVGIFVSGMTGQFLDWRWYFWIGTMLLFLALVTAVVSVPASIRRKPPHPNIAMDWAGAVLFFSSLILIFFAINECGHAPDRWETPYVYVTFIVGSLLLIATLYVESRVAAQPLLPPNLFRVPQLTPLCVALFCFYGVFGIWLLYCVEYMENIMHVSPLLVVAYFVPFAVGGIFFSILGGMFLHVIPGTMLLALSGIGWMLAPLLFAIMPHDVGYWPYVFPAMICGTLGIDVTYNVTNVFVTTCLPEKQQGLAAAVANSVLFLGISFWLGWGDFTSSQVSGSLRERYQAALWLGVALAGLGLVILVLFVKIDPAKSEATVDEKQEKVGGEVPKERMEVGGDEQG</sequence>
<reference evidence="8 9" key="1">
    <citation type="submission" date="2016-12" db="EMBL/GenBank/DDBJ databases">
        <title>The genomes of Aspergillus section Nigri reveals drivers in fungal speciation.</title>
        <authorList>
            <consortium name="DOE Joint Genome Institute"/>
            <person name="Vesth T.C."/>
            <person name="Nybo J."/>
            <person name="Theobald S."/>
            <person name="Brandl J."/>
            <person name="Frisvad J.C."/>
            <person name="Nielsen K.F."/>
            <person name="Lyhne E.K."/>
            <person name="Kogle M.E."/>
            <person name="Kuo A."/>
            <person name="Riley R."/>
            <person name="Clum A."/>
            <person name="Nolan M."/>
            <person name="Lipzen A."/>
            <person name="Salamov A."/>
            <person name="Henrissat B."/>
            <person name="Wiebenga A."/>
            <person name="De Vries R.P."/>
            <person name="Grigoriev I.V."/>
            <person name="Mortensen U.H."/>
            <person name="Andersen M.R."/>
            <person name="Baker S.E."/>
        </authorList>
    </citation>
    <scope>NUCLEOTIDE SEQUENCE [LARGE SCALE GENOMIC DNA]</scope>
    <source>
        <strain evidence="8 9">CBS 117.55</strain>
    </source>
</reference>
<feature type="transmembrane region" description="Helical" evidence="6">
    <location>
        <begin position="342"/>
        <end position="367"/>
    </location>
</feature>
<dbReference type="OrthoDB" id="5086884at2759"/>
<feature type="transmembrane region" description="Helical" evidence="6">
    <location>
        <begin position="252"/>
        <end position="272"/>
    </location>
</feature>
<feature type="transmembrane region" description="Helical" evidence="6">
    <location>
        <begin position="80"/>
        <end position="103"/>
    </location>
</feature>
<feature type="transmembrane region" description="Helical" evidence="6">
    <location>
        <begin position="379"/>
        <end position="396"/>
    </location>
</feature>
<feature type="transmembrane region" description="Helical" evidence="6">
    <location>
        <begin position="284"/>
        <end position="305"/>
    </location>
</feature>
<accession>A0A317VRA7</accession>
<dbReference type="PANTHER" id="PTHR42718:SF36">
    <property type="entry name" value="MULTIDRUG TRANSPORTER, PUTATIVE (AFU_ORTHOLOGUE AFUA_4G13820)-RELATED"/>
    <property type="match status" value="1"/>
</dbReference>
<evidence type="ECO:0000256" key="5">
    <source>
        <dbReference type="SAM" id="MobiDB-lite"/>
    </source>
</evidence>
<keyword evidence="9" id="KW-1185">Reference proteome</keyword>
<evidence type="ECO:0000256" key="4">
    <source>
        <dbReference type="ARBA" id="ARBA00023136"/>
    </source>
</evidence>
<dbReference type="PROSITE" id="PS50850">
    <property type="entry name" value="MFS"/>
    <property type="match status" value="1"/>
</dbReference>
<dbReference type="InterPro" id="IPR011701">
    <property type="entry name" value="MFS"/>
</dbReference>
<dbReference type="PANTHER" id="PTHR42718">
    <property type="entry name" value="MAJOR FACILITATOR SUPERFAMILY MULTIDRUG TRANSPORTER MFSC"/>
    <property type="match status" value="1"/>
</dbReference>
<organism evidence="8 9">
    <name type="scientific">Aspergillus heteromorphus CBS 117.55</name>
    <dbReference type="NCBI Taxonomy" id="1448321"/>
    <lineage>
        <taxon>Eukaryota</taxon>
        <taxon>Fungi</taxon>
        <taxon>Dikarya</taxon>
        <taxon>Ascomycota</taxon>
        <taxon>Pezizomycotina</taxon>
        <taxon>Eurotiomycetes</taxon>
        <taxon>Eurotiomycetidae</taxon>
        <taxon>Eurotiales</taxon>
        <taxon>Aspergillaceae</taxon>
        <taxon>Aspergillus</taxon>
        <taxon>Aspergillus subgen. Circumdati</taxon>
    </lineage>
</organism>
<dbReference type="Gene3D" id="1.20.1250.20">
    <property type="entry name" value="MFS general substrate transporter like domains"/>
    <property type="match status" value="1"/>
</dbReference>
<feature type="domain" description="Major facilitator superfamily (MFS) profile" evidence="7">
    <location>
        <begin position="1"/>
        <end position="440"/>
    </location>
</feature>
<evidence type="ECO:0000256" key="2">
    <source>
        <dbReference type="ARBA" id="ARBA00022692"/>
    </source>
</evidence>
<evidence type="ECO:0000256" key="3">
    <source>
        <dbReference type="ARBA" id="ARBA00022989"/>
    </source>
</evidence>
<dbReference type="Gene3D" id="1.20.1720.10">
    <property type="entry name" value="Multidrug resistance protein D"/>
    <property type="match status" value="1"/>
</dbReference>
<gene>
    <name evidence="8" type="ORF">BO70DRAFT_364078</name>
</gene>
<proteinExistence type="predicted"/>
<dbReference type="GeneID" id="37065959"/>
<dbReference type="Proteomes" id="UP000247233">
    <property type="component" value="Unassembled WGS sequence"/>
</dbReference>
<keyword evidence="2 6" id="KW-0812">Transmembrane</keyword>
<name>A0A317VRA7_9EURO</name>
<feature type="transmembrane region" description="Helical" evidence="6">
    <location>
        <begin position="317"/>
        <end position="336"/>
    </location>
</feature>
<feature type="transmembrane region" description="Helical" evidence="6">
    <location>
        <begin position="213"/>
        <end position="232"/>
    </location>
</feature>
<evidence type="ECO:0000313" key="8">
    <source>
        <dbReference type="EMBL" id="PWY75547.1"/>
    </source>
</evidence>
<feature type="transmembrane region" description="Helical" evidence="6">
    <location>
        <begin position="115"/>
        <end position="134"/>
    </location>
</feature>
<dbReference type="RefSeq" id="XP_025397513.1">
    <property type="nucleotide sequence ID" value="XM_025543722.1"/>
</dbReference>
<feature type="transmembrane region" description="Helical" evidence="6">
    <location>
        <begin position="180"/>
        <end position="201"/>
    </location>
</feature>
<feature type="compositionally biased region" description="Basic and acidic residues" evidence="5">
    <location>
        <begin position="448"/>
        <end position="465"/>
    </location>
</feature>
<dbReference type="GO" id="GO:0016020">
    <property type="term" value="C:membrane"/>
    <property type="evidence" value="ECO:0007669"/>
    <property type="project" value="UniProtKB-SubCell"/>
</dbReference>
<dbReference type="SUPFAM" id="SSF103473">
    <property type="entry name" value="MFS general substrate transporter"/>
    <property type="match status" value="1"/>
</dbReference>
<evidence type="ECO:0000313" key="9">
    <source>
        <dbReference type="Proteomes" id="UP000247233"/>
    </source>
</evidence>
<dbReference type="VEuPathDB" id="FungiDB:BO70DRAFT_364078"/>
<feature type="transmembrane region" description="Helical" evidence="6">
    <location>
        <begin position="146"/>
        <end position="168"/>
    </location>
</feature>
<evidence type="ECO:0000256" key="6">
    <source>
        <dbReference type="SAM" id="Phobius"/>
    </source>
</evidence>
<dbReference type="InterPro" id="IPR036259">
    <property type="entry name" value="MFS_trans_sf"/>
</dbReference>
<comment type="subcellular location">
    <subcellularLocation>
        <location evidence="1">Membrane</location>
        <topology evidence="1">Multi-pass membrane protein</topology>
    </subcellularLocation>
</comment>
<comment type="caution">
    <text evidence="8">The sequence shown here is derived from an EMBL/GenBank/DDBJ whole genome shotgun (WGS) entry which is preliminary data.</text>
</comment>
<evidence type="ECO:0000259" key="7">
    <source>
        <dbReference type="PROSITE" id="PS50850"/>
    </source>
</evidence>
<dbReference type="GO" id="GO:0022857">
    <property type="term" value="F:transmembrane transporter activity"/>
    <property type="evidence" value="ECO:0007669"/>
    <property type="project" value="InterPro"/>
</dbReference>